<dbReference type="Proteomes" id="UP000256253">
    <property type="component" value="Unassembled WGS sequence"/>
</dbReference>
<evidence type="ECO:0000313" key="5">
    <source>
        <dbReference type="EMBL" id="REF29675.1"/>
    </source>
</evidence>
<sequence length="217" mass="23935">MSAPSGRAADRAHAYLREEILQGRITPGTMLSESELGARLSMSRTPIRAALTRLQDEGWVTIYPQRGALVREVSEQEVWESAVVRHALESAGVQRSTASLRAPLEESLKANLAAQRDARADNDFGAFTTLAMRFHRGFVEMAGNAVMLSVYDRLQDQQALSIVRSSGTITGDPEQVLGEHRRLLDDALRGDWVAFSTHLDDHQTRSHGLETGSVRRG</sequence>
<proteinExistence type="predicted"/>
<dbReference type="GO" id="GO:0003677">
    <property type="term" value="F:DNA binding"/>
    <property type="evidence" value="ECO:0007669"/>
    <property type="project" value="UniProtKB-KW"/>
</dbReference>
<evidence type="ECO:0000256" key="2">
    <source>
        <dbReference type="ARBA" id="ARBA00023125"/>
    </source>
</evidence>
<keyword evidence="3" id="KW-0804">Transcription</keyword>
<evidence type="ECO:0000256" key="1">
    <source>
        <dbReference type="ARBA" id="ARBA00023015"/>
    </source>
</evidence>
<evidence type="ECO:0000256" key="3">
    <source>
        <dbReference type="ARBA" id="ARBA00023163"/>
    </source>
</evidence>
<dbReference type="Gene3D" id="1.20.120.530">
    <property type="entry name" value="GntR ligand-binding domain-like"/>
    <property type="match status" value="1"/>
</dbReference>
<dbReference type="SUPFAM" id="SSF48008">
    <property type="entry name" value="GntR ligand-binding domain-like"/>
    <property type="match status" value="1"/>
</dbReference>
<dbReference type="PROSITE" id="PS50949">
    <property type="entry name" value="HTH_GNTR"/>
    <property type="match status" value="1"/>
</dbReference>
<dbReference type="OrthoDB" id="8680240at2"/>
<keyword evidence="1" id="KW-0805">Transcription regulation</keyword>
<dbReference type="PRINTS" id="PR00035">
    <property type="entry name" value="HTHGNTR"/>
</dbReference>
<dbReference type="CDD" id="cd07377">
    <property type="entry name" value="WHTH_GntR"/>
    <property type="match status" value="1"/>
</dbReference>
<keyword evidence="2" id="KW-0238">DNA-binding</keyword>
<feature type="domain" description="HTH gntR-type" evidence="4">
    <location>
        <begin position="6"/>
        <end position="73"/>
    </location>
</feature>
<dbReference type="PANTHER" id="PTHR43537:SF24">
    <property type="entry name" value="GLUCONATE OPERON TRANSCRIPTIONAL REPRESSOR"/>
    <property type="match status" value="1"/>
</dbReference>
<dbReference type="RefSeq" id="WP_115921765.1">
    <property type="nucleotide sequence ID" value="NZ_QTUA01000001.1"/>
</dbReference>
<comment type="caution">
    <text evidence="5">The sequence shown here is derived from an EMBL/GenBank/DDBJ whole genome shotgun (WGS) entry which is preliminary data.</text>
</comment>
<dbReference type="Pfam" id="PF07729">
    <property type="entry name" value="FCD"/>
    <property type="match status" value="1"/>
</dbReference>
<dbReference type="PANTHER" id="PTHR43537">
    <property type="entry name" value="TRANSCRIPTIONAL REGULATOR, GNTR FAMILY"/>
    <property type="match status" value="1"/>
</dbReference>
<organism evidence="5 6">
    <name type="scientific">Calidifontibacter indicus</name>
    <dbReference type="NCBI Taxonomy" id="419650"/>
    <lineage>
        <taxon>Bacteria</taxon>
        <taxon>Bacillati</taxon>
        <taxon>Actinomycetota</taxon>
        <taxon>Actinomycetes</taxon>
        <taxon>Micrococcales</taxon>
        <taxon>Dermacoccaceae</taxon>
        <taxon>Calidifontibacter</taxon>
    </lineage>
</organism>
<reference evidence="5 6" key="1">
    <citation type="submission" date="2018-08" db="EMBL/GenBank/DDBJ databases">
        <title>Sequencing the genomes of 1000 actinobacteria strains.</title>
        <authorList>
            <person name="Klenk H.-P."/>
        </authorList>
    </citation>
    <scope>NUCLEOTIDE SEQUENCE [LARGE SCALE GENOMIC DNA]</scope>
    <source>
        <strain evidence="5 6">DSM 22967</strain>
    </source>
</reference>
<protein>
    <submittedName>
        <fullName evidence="5">GntR family transcriptional regulator</fullName>
    </submittedName>
</protein>
<accession>A0A3D9USQ3</accession>
<keyword evidence="6" id="KW-1185">Reference proteome</keyword>
<dbReference type="EMBL" id="QTUA01000001">
    <property type="protein sequence ID" value="REF29675.1"/>
    <property type="molecule type" value="Genomic_DNA"/>
</dbReference>
<dbReference type="SMART" id="SM00895">
    <property type="entry name" value="FCD"/>
    <property type="match status" value="1"/>
</dbReference>
<dbReference type="InterPro" id="IPR011711">
    <property type="entry name" value="GntR_C"/>
</dbReference>
<dbReference type="GO" id="GO:0003700">
    <property type="term" value="F:DNA-binding transcription factor activity"/>
    <property type="evidence" value="ECO:0007669"/>
    <property type="project" value="InterPro"/>
</dbReference>
<dbReference type="InterPro" id="IPR036390">
    <property type="entry name" value="WH_DNA-bd_sf"/>
</dbReference>
<dbReference type="InterPro" id="IPR000524">
    <property type="entry name" value="Tscrpt_reg_HTH_GntR"/>
</dbReference>
<dbReference type="AlphaFoldDB" id="A0A3D9USQ3"/>
<name>A0A3D9USQ3_9MICO</name>
<dbReference type="SUPFAM" id="SSF46785">
    <property type="entry name" value="Winged helix' DNA-binding domain"/>
    <property type="match status" value="1"/>
</dbReference>
<dbReference type="Gene3D" id="1.10.10.10">
    <property type="entry name" value="Winged helix-like DNA-binding domain superfamily/Winged helix DNA-binding domain"/>
    <property type="match status" value="1"/>
</dbReference>
<dbReference type="InterPro" id="IPR036388">
    <property type="entry name" value="WH-like_DNA-bd_sf"/>
</dbReference>
<dbReference type="SMART" id="SM00345">
    <property type="entry name" value="HTH_GNTR"/>
    <property type="match status" value="1"/>
</dbReference>
<evidence type="ECO:0000313" key="6">
    <source>
        <dbReference type="Proteomes" id="UP000256253"/>
    </source>
</evidence>
<evidence type="ECO:0000259" key="4">
    <source>
        <dbReference type="PROSITE" id="PS50949"/>
    </source>
</evidence>
<dbReference type="Pfam" id="PF00392">
    <property type="entry name" value="GntR"/>
    <property type="match status" value="1"/>
</dbReference>
<dbReference type="InterPro" id="IPR008920">
    <property type="entry name" value="TF_FadR/GntR_C"/>
</dbReference>
<gene>
    <name evidence="5" type="ORF">DFJ65_0639</name>
</gene>